<dbReference type="AlphaFoldDB" id="A0A067SGU9"/>
<protein>
    <recommendedName>
        <fullName evidence="9">C2H2-type domain-containing protein</fullName>
    </recommendedName>
</protein>
<feature type="region of interest" description="Disordered" evidence="8">
    <location>
        <begin position="107"/>
        <end position="144"/>
    </location>
</feature>
<dbReference type="PROSITE" id="PS50157">
    <property type="entry name" value="ZINC_FINGER_C2H2_2"/>
    <property type="match status" value="2"/>
</dbReference>
<dbReference type="PANTHER" id="PTHR24388:SF54">
    <property type="entry name" value="PROTEIN ESCARGOT"/>
    <property type="match status" value="1"/>
</dbReference>
<accession>A0A067SGU9</accession>
<keyword evidence="4 7" id="KW-0863">Zinc-finger</keyword>
<feature type="domain" description="C2H2-type" evidence="9">
    <location>
        <begin position="49"/>
        <end position="78"/>
    </location>
</feature>
<keyword evidence="5" id="KW-0862">Zinc</keyword>
<dbReference type="GO" id="GO:0005634">
    <property type="term" value="C:nucleus"/>
    <property type="evidence" value="ECO:0007669"/>
    <property type="project" value="UniProtKB-SubCell"/>
</dbReference>
<evidence type="ECO:0000256" key="3">
    <source>
        <dbReference type="ARBA" id="ARBA00022737"/>
    </source>
</evidence>
<keyword evidence="2" id="KW-0479">Metal-binding</keyword>
<organism evidence="10 11">
    <name type="scientific">Galerina marginata (strain CBS 339.88)</name>
    <dbReference type="NCBI Taxonomy" id="685588"/>
    <lineage>
        <taxon>Eukaryota</taxon>
        <taxon>Fungi</taxon>
        <taxon>Dikarya</taxon>
        <taxon>Basidiomycota</taxon>
        <taxon>Agaricomycotina</taxon>
        <taxon>Agaricomycetes</taxon>
        <taxon>Agaricomycetidae</taxon>
        <taxon>Agaricales</taxon>
        <taxon>Agaricineae</taxon>
        <taxon>Strophariaceae</taxon>
        <taxon>Galerina</taxon>
    </lineage>
</organism>
<keyword evidence="11" id="KW-1185">Reference proteome</keyword>
<dbReference type="SUPFAM" id="SSF57667">
    <property type="entry name" value="beta-beta-alpha zinc fingers"/>
    <property type="match status" value="1"/>
</dbReference>
<dbReference type="InterPro" id="IPR050527">
    <property type="entry name" value="Snail/Krueppel_Znf"/>
</dbReference>
<sequence>MPAERSSATKRARIAHTDPSDPCEVCGQVISRNSDMPRHMKTHDTTEKTPCPYEGCDFRTVQKSNLETHMRRHTKEKIFPCNDDIDCSFSTCDSASLLRHRKKLHGYVPRPTALRKKAAPEPRPKDQTSRRNPHRIPVSVIRSVKDESDAPVQALSQFSSFSSGAISTPASTSRLSTPVDSLSDLSDLSDLTDSEGESDLVASTPSGSFSPSSASSASSSLPPVGSNTDTTVFFVNTPQLYLPQDVVSEVPFYPVTKQEEQFLSSDLQWLWERNSAVAVKCDAFMFPEPSYSPIQPAPTSISRYDPEHQPSFVHQASPGYLTTGFNGSPVYPSSPFSASSSSSSADGFFSPSPLPELQLATEVPEPVSAYNIQDADIAFDVETFQYSPSTFVKQEPEAIGFNFGELLSQHVAHNVPAESNADMMYQGAGNSFDFRMEEDASFPEWFVTLGQSPASETVW</sequence>
<dbReference type="HOGENOM" id="CLU_595872_0_0_1"/>
<evidence type="ECO:0000256" key="6">
    <source>
        <dbReference type="ARBA" id="ARBA00023242"/>
    </source>
</evidence>
<evidence type="ECO:0000256" key="5">
    <source>
        <dbReference type="ARBA" id="ARBA00022833"/>
    </source>
</evidence>
<dbReference type="SMART" id="SM00355">
    <property type="entry name" value="ZnF_C2H2"/>
    <property type="match status" value="3"/>
</dbReference>
<reference evidence="11" key="1">
    <citation type="journal article" date="2014" name="Proc. Natl. Acad. Sci. U.S.A.">
        <title>Extensive sampling of basidiomycete genomes demonstrates inadequacy of the white-rot/brown-rot paradigm for wood decay fungi.</title>
        <authorList>
            <person name="Riley R."/>
            <person name="Salamov A.A."/>
            <person name="Brown D.W."/>
            <person name="Nagy L.G."/>
            <person name="Floudas D."/>
            <person name="Held B.W."/>
            <person name="Levasseur A."/>
            <person name="Lombard V."/>
            <person name="Morin E."/>
            <person name="Otillar R."/>
            <person name="Lindquist E.A."/>
            <person name="Sun H."/>
            <person name="LaButti K.M."/>
            <person name="Schmutz J."/>
            <person name="Jabbour D."/>
            <person name="Luo H."/>
            <person name="Baker S.E."/>
            <person name="Pisabarro A.G."/>
            <person name="Walton J.D."/>
            <person name="Blanchette R.A."/>
            <person name="Henrissat B."/>
            <person name="Martin F."/>
            <person name="Cullen D."/>
            <person name="Hibbett D.S."/>
            <person name="Grigoriev I.V."/>
        </authorList>
    </citation>
    <scope>NUCLEOTIDE SEQUENCE [LARGE SCALE GENOMIC DNA]</scope>
    <source>
        <strain evidence="11">CBS 339.88</strain>
    </source>
</reference>
<dbReference type="STRING" id="685588.A0A067SGU9"/>
<dbReference type="InterPro" id="IPR036236">
    <property type="entry name" value="Znf_C2H2_sf"/>
</dbReference>
<feature type="domain" description="C2H2-type" evidence="9">
    <location>
        <begin position="21"/>
        <end position="48"/>
    </location>
</feature>
<evidence type="ECO:0000313" key="10">
    <source>
        <dbReference type="EMBL" id="KDR70180.1"/>
    </source>
</evidence>
<dbReference type="Gene3D" id="3.30.160.60">
    <property type="entry name" value="Classic Zinc Finger"/>
    <property type="match status" value="2"/>
</dbReference>
<dbReference type="Proteomes" id="UP000027222">
    <property type="component" value="Unassembled WGS sequence"/>
</dbReference>
<name>A0A067SGU9_GALM3</name>
<evidence type="ECO:0000256" key="8">
    <source>
        <dbReference type="SAM" id="MobiDB-lite"/>
    </source>
</evidence>
<dbReference type="GO" id="GO:0000978">
    <property type="term" value="F:RNA polymerase II cis-regulatory region sequence-specific DNA binding"/>
    <property type="evidence" value="ECO:0007669"/>
    <property type="project" value="TreeGrafter"/>
</dbReference>
<dbReference type="PROSITE" id="PS00028">
    <property type="entry name" value="ZINC_FINGER_C2H2_1"/>
    <property type="match status" value="1"/>
</dbReference>
<dbReference type="GO" id="GO:0008270">
    <property type="term" value="F:zinc ion binding"/>
    <property type="evidence" value="ECO:0007669"/>
    <property type="project" value="UniProtKB-KW"/>
</dbReference>
<evidence type="ECO:0000256" key="4">
    <source>
        <dbReference type="ARBA" id="ARBA00022771"/>
    </source>
</evidence>
<comment type="subcellular location">
    <subcellularLocation>
        <location evidence="1">Nucleus</location>
    </subcellularLocation>
</comment>
<feature type="compositionally biased region" description="Low complexity" evidence="8">
    <location>
        <begin position="199"/>
        <end position="223"/>
    </location>
</feature>
<dbReference type="InterPro" id="IPR013087">
    <property type="entry name" value="Znf_C2H2_type"/>
</dbReference>
<evidence type="ECO:0000313" key="11">
    <source>
        <dbReference type="Proteomes" id="UP000027222"/>
    </source>
</evidence>
<evidence type="ECO:0000259" key="9">
    <source>
        <dbReference type="PROSITE" id="PS50157"/>
    </source>
</evidence>
<evidence type="ECO:0000256" key="7">
    <source>
        <dbReference type="PROSITE-ProRule" id="PRU00042"/>
    </source>
</evidence>
<dbReference type="PANTHER" id="PTHR24388">
    <property type="entry name" value="ZINC FINGER PROTEIN"/>
    <property type="match status" value="1"/>
</dbReference>
<keyword evidence="3" id="KW-0677">Repeat</keyword>
<dbReference type="Pfam" id="PF00096">
    <property type="entry name" value="zf-C2H2"/>
    <property type="match status" value="1"/>
</dbReference>
<gene>
    <name evidence="10" type="ORF">GALMADRAFT_255029</name>
</gene>
<dbReference type="OrthoDB" id="654211at2759"/>
<evidence type="ECO:0000256" key="2">
    <source>
        <dbReference type="ARBA" id="ARBA00022723"/>
    </source>
</evidence>
<proteinExistence type="predicted"/>
<feature type="compositionally biased region" description="Basic and acidic residues" evidence="8">
    <location>
        <begin position="118"/>
        <end position="129"/>
    </location>
</feature>
<feature type="region of interest" description="Disordered" evidence="8">
    <location>
        <begin position="186"/>
        <end position="223"/>
    </location>
</feature>
<keyword evidence="6" id="KW-0539">Nucleus</keyword>
<dbReference type="GO" id="GO:0000981">
    <property type="term" value="F:DNA-binding transcription factor activity, RNA polymerase II-specific"/>
    <property type="evidence" value="ECO:0007669"/>
    <property type="project" value="TreeGrafter"/>
</dbReference>
<evidence type="ECO:0000256" key="1">
    <source>
        <dbReference type="ARBA" id="ARBA00004123"/>
    </source>
</evidence>
<dbReference type="EMBL" id="KL142398">
    <property type="protein sequence ID" value="KDR70180.1"/>
    <property type="molecule type" value="Genomic_DNA"/>
</dbReference>